<evidence type="ECO:0000313" key="4">
    <source>
        <dbReference type="Proteomes" id="UP000254866"/>
    </source>
</evidence>
<accession>A0A370TX73</accession>
<dbReference type="Proteomes" id="UP000254866">
    <property type="component" value="Unassembled WGS sequence"/>
</dbReference>
<organism evidence="3 4">
    <name type="scientific">Venustampulla echinocandica</name>
    <dbReference type="NCBI Taxonomy" id="2656787"/>
    <lineage>
        <taxon>Eukaryota</taxon>
        <taxon>Fungi</taxon>
        <taxon>Dikarya</taxon>
        <taxon>Ascomycota</taxon>
        <taxon>Pezizomycotina</taxon>
        <taxon>Leotiomycetes</taxon>
        <taxon>Helotiales</taxon>
        <taxon>Pleuroascaceae</taxon>
        <taxon>Venustampulla</taxon>
    </lineage>
</organism>
<dbReference type="PANTHER" id="PTHR31623">
    <property type="entry name" value="F21J9.9"/>
    <property type="match status" value="1"/>
</dbReference>
<dbReference type="OrthoDB" id="671439at2759"/>
<protein>
    <recommendedName>
        <fullName evidence="5">Transferase family protein</fullName>
    </recommendedName>
</protein>
<dbReference type="PANTHER" id="PTHR31623:SF17">
    <property type="entry name" value="F21J9.9"/>
    <property type="match status" value="1"/>
</dbReference>
<evidence type="ECO:0000256" key="2">
    <source>
        <dbReference type="ARBA" id="ARBA00022679"/>
    </source>
</evidence>
<gene>
    <name evidence="3" type="ORF">BP5553_00111</name>
</gene>
<keyword evidence="2" id="KW-0808">Transferase</keyword>
<comment type="similarity">
    <text evidence="1">Belongs to the plant acyltransferase family.</text>
</comment>
<dbReference type="AlphaFoldDB" id="A0A370TX73"/>
<evidence type="ECO:0008006" key="5">
    <source>
        <dbReference type="Google" id="ProtNLM"/>
    </source>
</evidence>
<dbReference type="Gene3D" id="3.30.559.10">
    <property type="entry name" value="Chloramphenicol acetyltransferase-like domain"/>
    <property type="match status" value="2"/>
</dbReference>
<dbReference type="EMBL" id="NPIC01000001">
    <property type="protein sequence ID" value="RDL40132.1"/>
    <property type="molecule type" value="Genomic_DNA"/>
</dbReference>
<dbReference type="InterPro" id="IPR023213">
    <property type="entry name" value="CAT-like_dom_sf"/>
</dbReference>
<keyword evidence="4" id="KW-1185">Reference proteome</keyword>
<dbReference type="GeneID" id="43592960"/>
<comment type="caution">
    <text evidence="3">The sequence shown here is derived from an EMBL/GenBank/DDBJ whole genome shotgun (WGS) entry which is preliminary data.</text>
</comment>
<sequence length="540" mass="59218">MASPNLHPLGCLDDIMPDIDVPLVLSFRCPSAHHPATEATLSHSFTSLIHANYWLSGYIHSNLKELEGKYRPGTKFLSIQSQDWDSVSGVSEGTKENTSQIEFQDLSQHVLYSSTSYPELVAQDMPSRYLSAELLVPDRSTPDLNVKSALRARVTFIRDGIFVVLSTSHALMDATSLSAVFGAWAAIARGEPSPPLSHGPILSAELGLQDRHEKGALQNGTLEQNSSLDPSVLYADLKTQKKLWWMLGLDYRPKAHSSAIIAQNIPAKETLTKIFKINGDTLTRLKKYCSQTETATLNETVGDSDESKEVDTIDKANGAWISTNDALSALLWRCMVRSRIRTAPELSSRTSSLMSAMNMRSSPALTPSTLSYSPRLANIVLYIINTSPIPNLVSSPPNPNAHPSTTSALASTALNIRSATHAYTAPELVAQALQLAATVPDVSRLGLVYPTWLEHDVVISSLLRLPLYSTSWGNTFGKPESGELRSEVPDFVRWPGKVFEGITFVMPRRRDGGVEVVVTMGVEDMEVLKGDAEWRRYVEG</sequence>
<reference evidence="3 4" key="1">
    <citation type="journal article" date="2018" name="IMA Fungus">
        <title>IMA Genome-F 9: Draft genome sequence of Annulohypoxylon stygium, Aspergillus mulundensis, Berkeleyomyces basicola (syn. Thielaviopsis basicola), Ceratocystis smalleyi, two Cercospora beticola strains, Coleophoma cylindrospora, Fusarium fracticaudum, Phialophora cf. hyalina, and Morchella septimelata.</title>
        <authorList>
            <person name="Wingfield B.D."/>
            <person name="Bills G.F."/>
            <person name="Dong Y."/>
            <person name="Huang W."/>
            <person name="Nel W.J."/>
            <person name="Swalarsk-Parry B.S."/>
            <person name="Vaghefi N."/>
            <person name="Wilken P.M."/>
            <person name="An Z."/>
            <person name="de Beer Z.W."/>
            <person name="De Vos L."/>
            <person name="Chen L."/>
            <person name="Duong T.A."/>
            <person name="Gao Y."/>
            <person name="Hammerbacher A."/>
            <person name="Kikkert J.R."/>
            <person name="Li Y."/>
            <person name="Li H."/>
            <person name="Li K."/>
            <person name="Li Q."/>
            <person name="Liu X."/>
            <person name="Ma X."/>
            <person name="Naidoo K."/>
            <person name="Pethybridge S.J."/>
            <person name="Sun J."/>
            <person name="Steenkamp E.T."/>
            <person name="van der Nest M.A."/>
            <person name="van Wyk S."/>
            <person name="Wingfield M.J."/>
            <person name="Xiong C."/>
            <person name="Yue Q."/>
            <person name="Zhang X."/>
        </authorList>
    </citation>
    <scope>NUCLEOTIDE SEQUENCE [LARGE SCALE GENOMIC DNA]</scope>
    <source>
        <strain evidence="3 4">BP 5553</strain>
    </source>
</reference>
<proteinExistence type="inferred from homology"/>
<evidence type="ECO:0000313" key="3">
    <source>
        <dbReference type="EMBL" id="RDL40132.1"/>
    </source>
</evidence>
<dbReference type="RefSeq" id="XP_031872788.1">
    <property type="nucleotide sequence ID" value="XM_032008734.1"/>
</dbReference>
<dbReference type="GO" id="GO:0016740">
    <property type="term" value="F:transferase activity"/>
    <property type="evidence" value="ECO:0007669"/>
    <property type="project" value="UniProtKB-KW"/>
</dbReference>
<dbReference type="Pfam" id="PF02458">
    <property type="entry name" value="Transferase"/>
    <property type="match status" value="1"/>
</dbReference>
<name>A0A370TX73_9HELO</name>
<evidence type="ECO:0000256" key="1">
    <source>
        <dbReference type="ARBA" id="ARBA00009861"/>
    </source>
</evidence>